<proteinExistence type="predicted"/>
<dbReference type="AlphaFoldDB" id="G4ZPA6"/>
<evidence type="ECO:0000256" key="1">
    <source>
        <dbReference type="SAM" id="MobiDB-lite"/>
    </source>
</evidence>
<sequence>MRCHRGFWAYAGEASAEISDSAARFARKQAAQDAPGANEAAQDWLRTRAGRGLRSLWLAEEPPRRQTYILNNADDTFPLEDYPKGIVDGRKDHVSTPQVVHEASAAVQAGNSSNDQDSTVDKALDTYRGELVRTALAAEVTALARAIRGGAIEDVVSQAAAIVECMGAQIASELYPSARAEEERSSGDVDNECHNEASASDEVNSENHDDASASGNGSNEYVDEKRRCGQ</sequence>
<dbReference type="KEGG" id="psoj:PHYSODRAFT_333416"/>
<evidence type="ECO:0000313" key="3">
    <source>
        <dbReference type="Proteomes" id="UP000002640"/>
    </source>
</evidence>
<accession>G4ZPA6</accession>
<dbReference type="RefSeq" id="XP_009528895.1">
    <property type="nucleotide sequence ID" value="XM_009530600.1"/>
</dbReference>
<feature type="region of interest" description="Disordered" evidence="1">
    <location>
        <begin position="178"/>
        <end position="230"/>
    </location>
</feature>
<keyword evidence="3" id="KW-1185">Reference proteome</keyword>
<reference evidence="2 3" key="1">
    <citation type="journal article" date="2006" name="Science">
        <title>Phytophthora genome sequences uncover evolutionary origins and mechanisms of pathogenesis.</title>
        <authorList>
            <person name="Tyler B.M."/>
            <person name="Tripathy S."/>
            <person name="Zhang X."/>
            <person name="Dehal P."/>
            <person name="Jiang R.H."/>
            <person name="Aerts A."/>
            <person name="Arredondo F.D."/>
            <person name="Baxter L."/>
            <person name="Bensasson D."/>
            <person name="Beynon J.L."/>
            <person name="Chapman J."/>
            <person name="Damasceno C.M."/>
            <person name="Dorrance A.E."/>
            <person name="Dou D."/>
            <person name="Dickerman A.W."/>
            <person name="Dubchak I.L."/>
            <person name="Garbelotto M."/>
            <person name="Gijzen M."/>
            <person name="Gordon S.G."/>
            <person name="Govers F."/>
            <person name="Grunwald N.J."/>
            <person name="Huang W."/>
            <person name="Ivors K.L."/>
            <person name="Jones R.W."/>
            <person name="Kamoun S."/>
            <person name="Krampis K."/>
            <person name="Lamour K.H."/>
            <person name="Lee M.K."/>
            <person name="McDonald W.H."/>
            <person name="Medina M."/>
            <person name="Meijer H.J."/>
            <person name="Nordberg E.K."/>
            <person name="Maclean D.J."/>
            <person name="Ospina-Giraldo M.D."/>
            <person name="Morris P.F."/>
            <person name="Phuntumart V."/>
            <person name="Putnam N.H."/>
            <person name="Rash S."/>
            <person name="Rose J.K."/>
            <person name="Sakihama Y."/>
            <person name="Salamov A.A."/>
            <person name="Savidor A."/>
            <person name="Scheuring C.F."/>
            <person name="Smith B.M."/>
            <person name="Sobral B.W."/>
            <person name="Terry A."/>
            <person name="Torto-Alalibo T.A."/>
            <person name="Win J."/>
            <person name="Xu Z."/>
            <person name="Zhang H."/>
            <person name="Grigoriev I.V."/>
            <person name="Rokhsar D.S."/>
            <person name="Boore J.L."/>
        </authorList>
    </citation>
    <scope>NUCLEOTIDE SEQUENCE [LARGE SCALE GENOMIC DNA]</scope>
    <source>
        <strain evidence="2 3">P6497</strain>
    </source>
</reference>
<dbReference type="EMBL" id="JH159155">
    <property type="protein sequence ID" value="EGZ15146.1"/>
    <property type="molecule type" value="Genomic_DNA"/>
</dbReference>
<name>G4ZPA6_PHYSP</name>
<dbReference type="Proteomes" id="UP000002640">
    <property type="component" value="Unassembled WGS sequence"/>
</dbReference>
<gene>
    <name evidence="2" type="ORF">PHYSODRAFT_333416</name>
</gene>
<dbReference type="GeneID" id="20646662"/>
<organism evidence="2 3">
    <name type="scientific">Phytophthora sojae (strain P6497)</name>
    <name type="common">Soybean stem and root rot agent</name>
    <name type="synonym">Phytophthora megasperma f. sp. glycines</name>
    <dbReference type="NCBI Taxonomy" id="1094619"/>
    <lineage>
        <taxon>Eukaryota</taxon>
        <taxon>Sar</taxon>
        <taxon>Stramenopiles</taxon>
        <taxon>Oomycota</taxon>
        <taxon>Peronosporomycetes</taxon>
        <taxon>Peronosporales</taxon>
        <taxon>Peronosporaceae</taxon>
        <taxon>Phytophthora</taxon>
    </lineage>
</organism>
<evidence type="ECO:0000313" key="2">
    <source>
        <dbReference type="EMBL" id="EGZ15146.1"/>
    </source>
</evidence>
<dbReference type="InParanoid" id="G4ZPA6"/>
<protein>
    <submittedName>
        <fullName evidence="2">Uncharacterized protein</fullName>
    </submittedName>
</protein>
<feature type="compositionally biased region" description="Basic and acidic residues" evidence="1">
    <location>
        <begin position="179"/>
        <end position="195"/>
    </location>
</feature>